<dbReference type="Proteomes" id="UP000054928">
    <property type="component" value="Unassembled WGS sequence"/>
</dbReference>
<dbReference type="OrthoDB" id="58467at2759"/>
<feature type="compositionally biased region" description="Low complexity" evidence="1">
    <location>
        <begin position="291"/>
        <end position="307"/>
    </location>
</feature>
<feature type="region of interest" description="Disordered" evidence="1">
    <location>
        <begin position="291"/>
        <end position="313"/>
    </location>
</feature>
<sequence length="723" mass="75871">MATQWMQDACYHATHDVTPSSNESNSNVMCRFIHNQCEKELFTSEYLRSNKASGHKNLRCFPHCCGGHNPKSFCGSGLVIECFLPNCQLVLGRFEEVAKQQSSSKSENSSNPSQEHCSLLIGHTYARQDLFNDVKMPDQPFGRWFRGTSVPNGTTSGMCFLLNGNRQSWHYGWQSSRLNCKNLHVFRVYLFETNGTNVLCIATVASPPFRISSSRKARKTFRTPLAPSTNATPHCHDMIATGKSSTTWYPNISLSTTSLVPSDPTKRERKRLTRSASLKTEYYSTKAFPISTTQDSSSTRQTCSFSSSERDSRFSMPSLPSVDTFFTTSSHFSSRRSSLAALCMPISMENEESPRILTPISGMMDLRLDSSRHLSFTPNPLHQHAYTSARPLPYIRCDTCGGAGLTGGVAINGSISNNTEVGVIRCTGTNGSIAINGGVGLNGGVIISGDVRLNGGVNVSGGVIKTSVGVSGGVGLTDRVVVNGSISNNTEVGIIRCTGNNGCVGVGEGCGLTSGVKVSGGVKINPEARVISDTEKNTSVGLSGGARISTAFNGQRDMNVTNGPCASVKTGVIAGVGVNADIRASFGAGFDASADVKVSDKAKAGVESHAGVNLGVERVGTKASAGIDVSTSACGTSCIGVNDGTNAGAKAGVKTSAGAVICDTSSVGVNSGTKFGMQTESGLQAAVGSGLEVGVGIGREASAGSVVGANSSTKQVEYRMLRS</sequence>
<keyword evidence="3" id="KW-1185">Reference proteome</keyword>
<dbReference type="RefSeq" id="XP_024586380.1">
    <property type="nucleotide sequence ID" value="XM_024721264.1"/>
</dbReference>
<reference evidence="3" key="1">
    <citation type="submission" date="2014-09" db="EMBL/GenBank/DDBJ databases">
        <authorList>
            <person name="Sharma Rahul"/>
            <person name="Thines Marco"/>
        </authorList>
    </citation>
    <scope>NUCLEOTIDE SEQUENCE [LARGE SCALE GENOMIC DNA]</scope>
</reference>
<proteinExistence type="predicted"/>
<dbReference type="AlphaFoldDB" id="A0A0N7L8J0"/>
<name>A0A0N7L8J0_PLAHL</name>
<dbReference type="STRING" id="4781.A0A0N7L8J0"/>
<dbReference type="EMBL" id="CCYD01003101">
    <property type="protein sequence ID" value="CEG50011.1"/>
    <property type="molecule type" value="Genomic_DNA"/>
</dbReference>
<evidence type="ECO:0000313" key="3">
    <source>
        <dbReference type="Proteomes" id="UP000054928"/>
    </source>
</evidence>
<dbReference type="GeneID" id="36402796"/>
<organism evidence="2 3">
    <name type="scientific">Plasmopara halstedii</name>
    <name type="common">Downy mildew of sunflower</name>
    <dbReference type="NCBI Taxonomy" id="4781"/>
    <lineage>
        <taxon>Eukaryota</taxon>
        <taxon>Sar</taxon>
        <taxon>Stramenopiles</taxon>
        <taxon>Oomycota</taxon>
        <taxon>Peronosporomycetes</taxon>
        <taxon>Peronosporales</taxon>
        <taxon>Peronosporaceae</taxon>
        <taxon>Plasmopara</taxon>
    </lineage>
</organism>
<evidence type="ECO:0000313" key="2">
    <source>
        <dbReference type="EMBL" id="CEG50011.1"/>
    </source>
</evidence>
<protein>
    <submittedName>
        <fullName evidence="2">Uncharacterized protein</fullName>
    </submittedName>
</protein>
<evidence type="ECO:0000256" key="1">
    <source>
        <dbReference type="SAM" id="MobiDB-lite"/>
    </source>
</evidence>
<accession>A0A0N7L8J0</accession>